<dbReference type="GO" id="GO:0008233">
    <property type="term" value="F:peptidase activity"/>
    <property type="evidence" value="ECO:0007669"/>
    <property type="project" value="TreeGrafter"/>
</dbReference>
<organism evidence="2 3">
    <name type="scientific">Flavivirga aquatica</name>
    <dbReference type="NCBI Taxonomy" id="1849968"/>
    <lineage>
        <taxon>Bacteria</taxon>
        <taxon>Pseudomonadati</taxon>
        <taxon>Bacteroidota</taxon>
        <taxon>Flavobacteriia</taxon>
        <taxon>Flavobacteriales</taxon>
        <taxon>Flavobacteriaceae</taxon>
        <taxon>Flavivirga</taxon>
    </lineage>
</organism>
<dbReference type="InterPro" id="IPR001466">
    <property type="entry name" value="Beta-lactam-related"/>
</dbReference>
<protein>
    <recommendedName>
        <fullName evidence="1">Beta-lactamase-related domain-containing protein</fullName>
    </recommendedName>
</protein>
<gene>
    <name evidence="2" type="ORF">A8C32_07245</name>
</gene>
<comment type="caution">
    <text evidence="2">The sequence shown here is derived from an EMBL/GenBank/DDBJ whole genome shotgun (WGS) entry which is preliminary data.</text>
</comment>
<feature type="domain" description="Beta-lactamase-related" evidence="1">
    <location>
        <begin position="28"/>
        <end position="331"/>
    </location>
</feature>
<dbReference type="Gene3D" id="3.40.710.10">
    <property type="entry name" value="DD-peptidase/beta-lactamase superfamily"/>
    <property type="match status" value="1"/>
</dbReference>
<dbReference type="STRING" id="1849968.A8C32_07245"/>
<dbReference type="EMBL" id="MDJD01000054">
    <property type="protein sequence ID" value="OEJ99416.1"/>
    <property type="molecule type" value="Genomic_DNA"/>
</dbReference>
<dbReference type="SUPFAM" id="SSF56601">
    <property type="entry name" value="beta-lactamase/transpeptidase-like"/>
    <property type="match status" value="1"/>
</dbReference>
<name>A0A1E5SK34_9FLAO</name>
<sequence length="346" mass="38479">MLLLTSIGFSQNIDNSIDSKIKTARKQAKKFLRKQRVPGMSISISQKDELIWSEGFGHAKRKPKVKINPNKTLFRIASISKSITAVTLAKLLDDNIINLDESIYTYLPDFPKKTYDFTVRELGGHLAGVRHYKGSEYSLNKKMQITEGLDLFKNDPLLFEPSTQFFYNSFGYVLLSAIMQKASKIGFNTLVNNSILKPLQMTNTLLDASDINIPNKTHFYRGKHILSNSVANEYKVAAGGFLSTSEDLIKIGQEIISPQFISKASLSQLITSQKLKSGNNTGYGIGFSVEYTKNNTPKYYHTGGGVGASTILLIYPKEAIVICILTNKSGVETHKIGKTLESIFVE</sequence>
<evidence type="ECO:0000259" key="1">
    <source>
        <dbReference type="Pfam" id="PF00144"/>
    </source>
</evidence>
<dbReference type="Proteomes" id="UP000095713">
    <property type="component" value="Unassembled WGS sequence"/>
</dbReference>
<accession>A0A1E5SK34</accession>
<evidence type="ECO:0000313" key="2">
    <source>
        <dbReference type="EMBL" id="OEJ99416.1"/>
    </source>
</evidence>
<reference evidence="2 3" key="1">
    <citation type="submission" date="2016-05" db="EMBL/GenBank/DDBJ databases">
        <title>Draft Genome Sequence of Algibacter sp. Strain SK-16 Isolated from the Surface Water of Aburatsubo Inlet.</title>
        <authorList>
            <person name="Wong S.-K."/>
            <person name="Yoshizawa S."/>
            <person name="Nakajima Y."/>
            <person name="Ogura Y."/>
            <person name="Tetsuya H."/>
            <person name="Hamasaki K."/>
        </authorList>
    </citation>
    <scope>NUCLEOTIDE SEQUENCE [LARGE SCALE GENOMIC DNA]</scope>
    <source>
        <strain evidence="2 3">SK-16</strain>
    </source>
</reference>
<dbReference type="AlphaFoldDB" id="A0A1E5SK34"/>
<dbReference type="PANTHER" id="PTHR46520:SF1">
    <property type="entry name" value="SERINE BETA-LACTAMASE-LIKE PROTEIN LACTB, MITOCHONDRIAL"/>
    <property type="match status" value="1"/>
</dbReference>
<dbReference type="Pfam" id="PF00144">
    <property type="entry name" value="Beta-lactamase"/>
    <property type="match status" value="1"/>
</dbReference>
<dbReference type="InterPro" id="IPR012338">
    <property type="entry name" value="Beta-lactam/transpept-like"/>
</dbReference>
<keyword evidence="3" id="KW-1185">Reference proteome</keyword>
<evidence type="ECO:0000313" key="3">
    <source>
        <dbReference type="Proteomes" id="UP000095713"/>
    </source>
</evidence>
<proteinExistence type="predicted"/>
<dbReference type="PANTHER" id="PTHR46520">
    <property type="entry name" value="SERINE BETA-LACTAMASE-LIKE PROTEIN LACTB, MITOCHONDRIAL"/>
    <property type="match status" value="1"/>
</dbReference>
<dbReference type="GO" id="GO:0019216">
    <property type="term" value="P:regulation of lipid metabolic process"/>
    <property type="evidence" value="ECO:0007669"/>
    <property type="project" value="TreeGrafter"/>
</dbReference>
<dbReference type="GO" id="GO:0006508">
    <property type="term" value="P:proteolysis"/>
    <property type="evidence" value="ECO:0007669"/>
    <property type="project" value="TreeGrafter"/>
</dbReference>
<dbReference type="InterPro" id="IPR052794">
    <property type="entry name" value="Mito_Ser_Protease_LACTB"/>
</dbReference>